<dbReference type="Gene3D" id="3.40.30.10">
    <property type="entry name" value="Glutaredoxin"/>
    <property type="match status" value="1"/>
</dbReference>
<gene>
    <name evidence="1" type="ORF">CFP56_025930</name>
</gene>
<evidence type="ECO:0000313" key="2">
    <source>
        <dbReference type="Proteomes" id="UP000237347"/>
    </source>
</evidence>
<feature type="non-terminal residue" evidence="1">
    <location>
        <position position="66"/>
    </location>
</feature>
<proteinExistence type="predicted"/>
<dbReference type="EMBL" id="PKMF04000041">
    <property type="protein sequence ID" value="KAK7855865.1"/>
    <property type="molecule type" value="Genomic_DNA"/>
</dbReference>
<evidence type="ECO:0000313" key="1">
    <source>
        <dbReference type="EMBL" id="KAK7855865.1"/>
    </source>
</evidence>
<dbReference type="Proteomes" id="UP000237347">
    <property type="component" value="Unassembled WGS sequence"/>
</dbReference>
<organism evidence="1 2">
    <name type="scientific">Quercus suber</name>
    <name type="common">Cork oak</name>
    <dbReference type="NCBI Taxonomy" id="58331"/>
    <lineage>
        <taxon>Eukaryota</taxon>
        <taxon>Viridiplantae</taxon>
        <taxon>Streptophyta</taxon>
        <taxon>Embryophyta</taxon>
        <taxon>Tracheophyta</taxon>
        <taxon>Spermatophyta</taxon>
        <taxon>Magnoliopsida</taxon>
        <taxon>eudicotyledons</taxon>
        <taxon>Gunneridae</taxon>
        <taxon>Pentapetalae</taxon>
        <taxon>rosids</taxon>
        <taxon>fabids</taxon>
        <taxon>Fagales</taxon>
        <taxon>Fagaceae</taxon>
        <taxon>Quercus</taxon>
    </lineage>
</organism>
<reference evidence="1 2" key="1">
    <citation type="journal article" date="2018" name="Sci. Data">
        <title>The draft genome sequence of cork oak.</title>
        <authorList>
            <person name="Ramos A.M."/>
            <person name="Usie A."/>
            <person name="Barbosa P."/>
            <person name="Barros P.M."/>
            <person name="Capote T."/>
            <person name="Chaves I."/>
            <person name="Simoes F."/>
            <person name="Abreu I."/>
            <person name="Carrasquinho I."/>
            <person name="Faro C."/>
            <person name="Guimaraes J.B."/>
            <person name="Mendonca D."/>
            <person name="Nobrega F."/>
            <person name="Rodrigues L."/>
            <person name="Saibo N.J.M."/>
            <person name="Varela M.C."/>
            <person name="Egas C."/>
            <person name="Matos J."/>
            <person name="Miguel C.M."/>
            <person name="Oliveira M.M."/>
            <person name="Ricardo C.P."/>
            <person name="Goncalves S."/>
        </authorList>
    </citation>
    <scope>NUCLEOTIDE SEQUENCE [LARGE SCALE GENOMIC DNA]</scope>
    <source>
        <strain evidence="2">cv. HL8</strain>
    </source>
</reference>
<sequence length="66" mass="7411">MAINTHLFIDGFAYKHGRINSDTIVIDAFLDPVCPNSRDSWPALKHAVEYYSPHVGLMVHLFALPS</sequence>
<protein>
    <submittedName>
        <fullName evidence="1">Uncharacterized protein</fullName>
    </submittedName>
</protein>
<keyword evidence="2" id="KW-1185">Reference proteome</keyword>
<dbReference type="AlphaFoldDB" id="A0AAW0LWZ2"/>
<comment type="caution">
    <text evidence="1">The sequence shown here is derived from an EMBL/GenBank/DDBJ whole genome shotgun (WGS) entry which is preliminary data.</text>
</comment>
<accession>A0AAW0LWZ2</accession>
<dbReference type="PANTHER" id="PTHR33875">
    <property type="entry name" value="OS09G0542200 PROTEIN"/>
    <property type="match status" value="1"/>
</dbReference>
<name>A0AAW0LWZ2_QUESU</name>
<dbReference type="PANTHER" id="PTHR33875:SF2">
    <property type="entry name" value="ACR183CP"/>
    <property type="match status" value="1"/>
</dbReference>